<keyword evidence="2" id="KW-0732">Signal</keyword>
<reference evidence="4 5" key="1">
    <citation type="submission" date="2017-11" db="EMBL/GenBank/DDBJ databases">
        <title>Genomic Encyclopedia of Archaeal and Bacterial Type Strains, Phase II (KMG-II): From Individual Species to Whole Genera.</title>
        <authorList>
            <person name="Goeker M."/>
        </authorList>
    </citation>
    <scope>NUCLEOTIDE SEQUENCE [LARGE SCALE GENOMIC DNA]</scope>
    <source>
        <strain evidence="4 5">DSM 25625</strain>
    </source>
</reference>
<protein>
    <submittedName>
        <fullName evidence="4">Alpha/beta hydrolase family protein</fullName>
    </submittedName>
</protein>
<evidence type="ECO:0000256" key="1">
    <source>
        <dbReference type="SAM" id="MobiDB-lite"/>
    </source>
</evidence>
<feature type="domain" description="DUF1023" evidence="3">
    <location>
        <begin position="195"/>
        <end position="366"/>
    </location>
</feature>
<dbReference type="InterPro" id="IPR029058">
    <property type="entry name" value="AB_hydrolase_fold"/>
</dbReference>
<comment type="caution">
    <text evidence="4">The sequence shown here is derived from an EMBL/GenBank/DDBJ whole genome shotgun (WGS) entry which is preliminary data.</text>
</comment>
<sequence length="450" mass="46728">MRFVPTALVAATLVAAIVVLPAQASHAQVTTTPGLSPSLTTGGGAAPSGPDAGSSLVSSGLLNGLSQLSIGDISRFVGANSTAVTDLLAAPPAAANVAVWWDRLDDVRQSALVQAAPQLVGNLEGVPFIVRDRANRTLLGQSIREAQEAADSGTTSPNGDPKQVLEMLRSVSSALEGEPKQPKRSLLALDTVYPGRAAVVVGDLSTADYVSVLVPGMYFSVKDQLVDWTATAQTLYTAERAWQDYFRGGARSERPDEGIATVAWIGYHTPELGTVGSERQAMEGARFLEQALSGIRSARPGHEPYVSVLGHSYGSTAALITLRSGQVSVDALALMGTPGSETTQSVKDLDVANGNVWVGGALLDPVVGTGFFGTDPGSAAFGARSFDVEGGEDPLSNTVLDGSFGHNEYFKQNSRSLRNLALIALGRGELAAETPSFTSIGPVRLGGITR</sequence>
<dbReference type="Pfam" id="PF06259">
    <property type="entry name" value="Abhydrolase_8"/>
    <property type="match status" value="1"/>
</dbReference>
<dbReference type="Proteomes" id="UP000230161">
    <property type="component" value="Unassembled WGS sequence"/>
</dbReference>
<feature type="chain" id="PRO_5014734656" evidence="2">
    <location>
        <begin position="28"/>
        <end position="450"/>
    </location>
</feature>
<dbReference type="RefSeq" id="WP_157802828.1">
    <property type="nucleotide sequence ID" value="NZ_PGFB01000002.1"/>
</dbReference>
<accession>A0A2M9BZP3</accession>
<name>A0A2M9BZP3_9MICO</name>
<dbReference type="InterPro" id="IPR010427">
    <property type="entry name" value="DUF1023"/>
</dbReference>
<dbReference type="SUPFAM" id="SSF53474">
    <property type="entry name" value="alpha/beta-Hydrolases"/>
    <property type="match status" value="1"/>
</dbReference>
<organism evidence="4 5">
    <name type="scientific">Compostimonas suwonensis</name>
    <dbReference type="NCBI Taxonomy" id="1048394"/>
    <lineage>
        <taxon>Bacteria</taxon>
        <taxon>Bacillati</taxon>
        <taxon>Actinomycetota</taxon>
        <taxon>Actinomycetes</taxon>
        <taxon>Micrococcales</taxon>
        <taxon>Microbacteriaceae</taxon>
        <taxon>Compostimonas</taxon>
    </lineage>
</organism>
<feature type="region of interest" description="Disordered" evidence="1">
    <location>
        <begin position="30"/>
        <end position="52"/>
    </location>
</feature>
<gene>
    <name evidence="4" type="ORF">CLV54_1227</name>
</gene>
<feature type="compositionally biased region" description="Low complexity" evidence="1">
    <location>
        <begin position="30"/>
        <end position="40"/>
    </location>
</feature>
<dbReference type="EMBL" id="PGFB01000002">
    <property type="protein sequence ID" value="PJJ63557.1"/>
    <property type="molecule type" value="Genomic_DNA"/>
</dbReference>
<dbReference type="AlphaFoldDB" id="A0A2M9BZP3"/>
<dbReference type="GO" id="GO:0016787">
    <property type="term" value="F:hydrolase activity"/>
    <property type="evidence" value="ECO:0007669"/>
    <property type="project" value="UniProtKB-KW"/>
</dbReference>
<dbReference type="OrthoDB" id="3259161at2"/>
<evidence type="ECO:0000256" key="2">
    <source>
        <dbReference type="SAM" id="SignalP"/>
    </source>
</evidence>
<keyword evidence="4" id="KW-0378">Hydrolase</keyword>
<evidence type="ECO:0000313" key="5">
    <source>
        <dbReference type="Proteomes" id="UP000230161"/>
    </source>
</evidence>
<evidence type="ECO:0000259" key="3">
    <source>
        <dbReference type="Pfam" id="PF06259"/>
    </source>
</evidence>
<proteinExistence type="predicted"/>
<keyword evidence="5" id="KW-1185">Reference proteome</keyword>
<feature type="signal peptide" evidence="2">
    <location>
        <begin position="1"/>
        <end position="27"/>
    </location>
</feature>
<evidence type="ECO:0000313" key="4">
    <source>
        <dbReference type="EMBL" id="PJJ63557.1"/>
    </source>
</evidence>